<dbReference type="FunFam" id="3.40.140.10:FF:000085">
    <property type="entry name" value="Mov34/MPN/PAD-1 family protein"/>
    <property type="match status" value="1"/>
</dbReference>
<dbReference type="KEGG" id="cau:Caur_3490"/>
<dbReference type="EnsemblBacteria" id="ABY36674">
    <property type="protein sequence ID" value="ABY36674"/>
    <property type="gene ID" value="Caur_3490"/>
</dbReference>
<dbReference type="PATRIC" id="fig|324602.8.peg.3934"/>
<keyword evidence="3" id="KW-0378">Hydrolase</keyword>
<keyword evidence="8" id="KW-1185">Reference proteome</keyword>
<dbReference type="HOGENOM" id="CLU_116765_4_0_0"/>
<dbReference type="GO" id="GO:0006508">
    <property type="term" value="P:proteolysis"/>
    <property type="evidence" value="ECO:0007669"/>
    <property type="project" value="UniProtKB-KW"/>
</dbReference>
<reference evidence="8" key="1">
    <citation type="journal article" date="2011" name="BMC Genomics">
        <title>Complete genome sequence of the filamentous anoxygenic phototrophic bacterium Chloroflexus aurantiacus.</title>
        <authorList>
            <person name="Tang K.H."/>
            <person name="Barry K."/>
            <person name="Chertkov O."/>
            <person name="Dalin E."/>
            <person name="Han C.S."/>
            <person name="Hauser L.J."/>
            <person name="Honchak B.M."/>
            <person name="Karbach L.E."/>
            <person name="Land M.L."/>
            <person name="Lapidus A."/>
            <person name="Larimer F.W."/>
            <person name="Mikhailova N."/>
            <person name="Pitluck S."/>
            <person name="Pierson B.K."/>
            <person name="Blankenship R.E."/>
        </authorList>
    </citation>
    <scope>NUCLEOTIDE SEQUENCE [LARGE SCALE GENOMIC DNA]</scope>
    <source>
        <strain evidence="8">ATCC 29366 / DSM 635 / J-10-fl</strain>
    </source>
</reference>
<dbReference type="PANTHER" id="PTHR34858">
    <property type="entry name" value="CYSO-CYSTEINE PEPTIDASE"/>
    <property type="match status" value="1"/>
</dbReference>
<evidence type="ECO:0000256" key="4">
    <source>
        <dbReference type="ARBA" id="ARBA00022833"/>
    </source>
</evidence>
<proteinExistence type="predicted"/>
<dbReference type="InParanoid" id="A9W9Z2"/>
<dbReference type="InterPro" id="IPR028090">
    <property type="entry name" value="JAB_dom_prok"/>
</dbReference>
<gene>
    <name evidence="7" type="ordered locus">Caur_3490</name>
</gene>
<keyword evidence="2" id="KW-0479">Metal-binding</keyword>
<keyword evidence="4" id="KW-0862">Zinc</keyword>
<dbReference type="Proteomes" id="UP000002008">
    <property type="component" value="Chromosome"/>
</dbReference>
<evidence type="ECO:0000313" key="8">
    <source>
        <dbReference type="Proteomes" id="UP000002008"/>
    </source>
</evidence>
<dbReference type="eggNOG" id="COG1310">
    <property type="taxonomic scope" value="Bacteria"/>
</dbReference>
<dbReference type="PROSITE" id="PS50249">
    <property type="entry name" value="MPN"/>
    <property type="match status" value="1"/>
</dbReference>
<evidence type="ECO:0000256" key="2">
    <source>
        <dbReference type="ARBA" id="ARBA00022723"/>
    </source>
</evidence>
<evidence type="ECO:0000313" key="7">
    <source>
        <dbReference type="EMBL" id="ABY36674.1"/>
    </source>
</evidence>
<dbReference type="InterPro" id="IPR037518">
    <property type="entry name" value="MPN"/>
</dbReference>
<accession>A9W9Z2</accession>
<dbReference type="Pfam" id="PF14464">
    <property type="entry name" value="Prok-JAB"/>
    <property type="match status" value="1"/>
</dbReference>
<keyword evidence="5" id="KW-0482">Metalloprotease</keyword>
<dbReference type="SUPFAM" id="SSF102712">
    <property type="entry name" value="JAB1/MPN domain"/>
    <property type="match status" value="1"/>
</dbReference>
<sequence>MTLIIPDQAAAAIAAHAEATYPDECVGLLVGTLNGEKKTVLQVVTLENRWSGQVQLAATDNPHSRRDRFYLDPRDYLRVDRETRAAGYEIIGCYHSHPDAEAVPSERDRIGAQAIGGSGFSFVIQSVHNGVATALHSWLLVNEGTRFIAEEVRIITTGNGK</sequence>
<dbReference type="SMART" id="SM00232">
    <property type="entry name" value="JAB_MPN"/>
    <property type="match status" value="1"/>
</dbReference>
<organism evidence="7 8">
    <name type="scientific">Chloroflexus aurantiacus (strain ATCC 29366 / DSM 635 / J-10-fl)</name>
    <dbReference type="NCBI Taxonomy" id="324602"/>
    <lineage>
        <taxon>Bacteria</taxon>
        <taxon>Bacillati</taxon>
        <taxon>Chloroflexota</taxon>
        <taxon>Chloroflexia</taxon>
        <taxon>Chloroflexales</taxon>
        <taxon>Chloroflexineae</taxon>
        <taxon>Chloroflexaceae</taxon>
        <taxon>Chloroflexus</taxon>
    </lineage>
</organism>
<evidence type="ECO:0000256" key="1">
    <source>
        <dbReference type="ARBA" id="ARBA00022670"/>
    </source>
</evidence>
<evidence type="ECO:0000256" key="3">
    <source>
        <dbReference type="ARBA" id="ARBA00022801"/>
    </source>
</evidence>
<dbReference type="EMBL" id="CP000909">
    <property type="protein sequence ID" value="ABY36674.1"/>
    <property type="molecule type" value="Genomic_DNA"/>
</dbReference>
<dbReference type="RefSeq" id="WP_012259327.1">
    <property type="nucleotide sequence ID" value="NC_010175.1"/>
</dbReference>
<name>A9W9Z2_CHLAA</name>
<dbReference type="AlphaFoldDB" id="A9W9Z2"/>
<dbReference type="GO" id="GO:0008235">
    <property type="term" value="F:metalloexopeptidase activity"/>
    <property type="evidence" value="ECO:0000318"/>
    <property type="project" value="GO_Central"/>
</dbReference>
<evidence type="ECO:0000256" key="5">
    <source>
        <dbReference type="ARBA" id="ARBA00023049"/>
    </source>
</evidence>
<dbReference type="InterPro" id="IPR051929">
    <property type="entry name" value="VirAsm_ModProt"/>
</dbReference>
<evidence type="ECO:0000259" key="6">
    <source>
        <dbReference type="PROSITE" id="PS50249"/>
    </source>
</evidence>
<dbReference type="CDD" id="cd08070">
    <property type="entry name" value="MPN_like"/>
    <property type="match status" value="1"/>
</dbReference>
<protein>
    <submittedName>
        <fullName evidence="7">Mov34/MPN/PAD-1 family protein</fullName>
    </submittedName>
</protein>
<dbReference type="PANTHER" id="PTHR34858:SF1">
    <property type="entry name" value="CYSO-CYSTEINE PEPTIDASE"/>
    <property type="match status" value="1"/>
</dbReference>
<keyword evidence="1" id="KW-0645">Protease</keyword>
<dbReference type="GO" id="GO:0008270">
    <property type="term" value="F:zinc ion binding"/>
    <property type="evidence" value="ECO:0000318"/>
    <property type="project" value="GO_Central"/>
</dbReference>
<dbReference type="STRING" id="324602.Caur_3490"/>
<feature type="domain" description="MPN" evidence="6">
    <location>
        <begin position="3"/>
        <end position="144"/>
    </location>
</feature>
<dbReference type="Gene3D" id="3.40.140.10">
    <property type="entry name" value="Cytidine Deaminase, domain 2"/>
    <property type="match status" value="1"/>
</dbReference>
<dbReference type="InterPro" id="IPR000555">
    <property type="entry name" value="JAMM/MPN+_dom"/>
</dbReference>